<gene>
    <name evidence="2" type="ORF">U14_01530</name>
</gene>
<protein>
    <recommendedName>
        <fullName evidence="1">Pseudouridine synthase RsuA/RluA-like domain-containing protein</fullName>
    </recommendedName>
</protein>
<sequence length="300" mass="34473">MIMPYHNYSIAPVPSYVTLPICRPPYPALLDFFAQRFPNVGRDVWRERLESGKITTDAGDIVTPNTPYLPNARLRYYREVVAEPAIPFEERILFRNEHLLVVCKPHFLPVTPAGAYVNECLLYRLRRAFGLSEIAPLHRLDRETAGVVMFSINASSCAQYNALFHSGAVCKVYEAIASLPDDSDRTEWEIENRLVQGEPWFRTKVVDGAVNAISNITLVERRGEYGLFRLEPRTGKQHQLRVHLMLIGSHILHDRYYPELQPKQPDDFARPLQLLAKELHFTDPVSGEPMRFVSSRTLLW</sequence>
<proteinExistence type="predicted"/>
<dbReference type="PANTHER" id="PTHR21600">
    <property type="entry name" value="MITOCHONDRIAL RNA PSEUDOURIDINE SYNTHASE"/>
    <property type="match status" value="1"/>
</dbReference>
<evidence type="ECO:0000313" key="3">
    <source>
        <dbReference type="Proteomes" id="UP000030700"/>
    </source>
</evidence>
<evidence type="ECO:0000313" key="2">
    <source>
        <dbReference type="EMBL" id="GAK50302.1"/>
    </source>
</evidence>
<evidence type="ECO:0000259" key="1">
    <source>
        <dbReference type="Pfam" id="PF00849"/>
    </source>
</evidence>
<dbReference type="PANTHER" id="PTHR21600:SF84">
    <property type="entry name" value="PSEUDOURIDINE SYNTHASE RSUA_RLUA-LIKE DOMAIN-CONTAINING PROTEIN"/>
    <property type="match status" value="1"/>
</dbReference>
<name>A0A0S6VYZ2_9BACT</name>
<dbReference type="InterPro" id="IPR050188">
    <property type="entry name" value="RluA_PseudoU_synthase"/>
</dbReference>
<keyword evidence="3" id="KW-1185">Reference proteome</keyword>
<dbReference type="GO" id="GO:0003723">
    <property type="term" value="F:RNA binding"/>
    <property type="evidence" value="ECO:0007669"/>
    <property type="project" value="InterPro"/>
</dbReference>
<organism evidence="2">
    <name type="scientific">Candidatus Moduliflexus flocculans</name>
    <dbReference type="NCBI Taxonomy" id="1499966"/>
    <lineage>
        <taxon>Bacteria</taxon>
        <taxon>Candidatus Moduliflexota</taxon>
        <taxon>Candidatus Moduliflexia</taxon>
        <taxon>Candidatus Moduliflexales</taxon>
        <taxon>Candidatus Moduliflexaceae</taxon>
    </lineage>
</organism>
<dbReference type="GO" id="GO:0140098">
    <property type="term" value="F:catalytic activity, acting on RNA"/>
    <property type="evidence" value="ECO:0007669"/>
    <property type="project" value="UniProtKB-ARBA"/>
</dbReference>
<dbReference type="PROSITE" id="PS01129">
    <property type="entry name" value="PSI_RLU"/>
    <property type="match status" value="1"/>
</dbReference>
<dbReference type="InterPro" id="IPR006145">
    <property type="entry name" value="PsdUridine_synth_RsuA/RluA"/>
</dbReference>
<dbReference type="HOGENOM" id="CLU_016902_0_0_0"/>
<reference evidence="2" key="1">
    <citation type="journal article" date="2015" name="PeerJ">
        <title>First genomic representation of candidate bacterial phylum KSB3 points to enhanced environmental sensing as a trigger of wastewater bulking.</title>
        <authorList>
            <person name="Sekiguchi Y."/>
            <person name="Ohashi A."/>
            <person name="Parks D.H."/>
            <person name="Yamauchi T."/>
            <person name="Tyson G.W."/>
            <person name="Hugenholtz P."/>
        </authorList>
    </citation>
    <scope>NUCLEOTIDE SEQUENCE [LARGE SCALE GENOMIC DNA]</scope>
</reference>
<dbReference type="GO" id="GO:0000455">
    <property type="term" value="P:enzyme-directed rRNA pseudouridine synthesis"/>
    <property type="evidence" value="ECO:0007669"/>
    <property type="project" value="TreeGrafter"/>
</dbReference>
<feature type="domain" description="Pseudouridine synthase RsuA/RluA-like" evidence="1">
    <location>
        <begin position="98"/>
        <end position="244"/>
    </location>
</feature>
<dbReference type="STRING" id="1499966.U14_01530"/>
<dbReference type="GO" id="GO:0009982">
    <property type="term" value="F:pseudouridine synthase activity"/>
    <property type="evidence" value="ECO:0007669"/>
    <property type="project" value="InterPro"/>
</dbReference>
<dbReference type="InterPro" id="IPR020103">
    <property type="entry name" value="PsdUridine_synth_cat_dom_sf"/>
</dbReference>
<dbReference type="InterPro" id="IPR006224">
    <property type="entry name" value="PsdUridine_synth_RluA-like_CS"/>
</dbReference>
<dbReference type="Pfam" id="PF00849">
    <property type="entry name" value="PseudoU_synth_2"/>
    <property type="match status" value="1"/>
</dbReference>
<dbReference type="AlphaFoldDB" id="A0A0S6VYZ2"/>
<dbReference type="Gene3D" id="3.30.2350.10">
    <property type="entry name" value="Pseudouridine synthase"/>
    <property type="match status" value="1"/>
</dbReference>
<dbReference type="Proteomes" id="UP000030700">
    <property type="component" value="Unassembled WGS sequence"/>
</dbReference>
<dbReference type="EMBL" id="DF820456">
    <property type="protein sequence ID" value="GAK50302.1"/>
    <property type="molecule type" value="Genomic_DNA"/>
</dbReference>
<accession>A0A0S6VYZ2</accession>
<dbReference type="SUPFAM" id="SSF55120">
    <property type="entry name" value="Pseudouridine synthase"/>
    <property type="match status" value="1"/>
</dbReference>